<organism evidence="1 2">
    <name type="scientific">Haloechinothrix salitolerans</name>
    <dbReference type="NCBI Taxonomy" id="926830"/>
    <lineage>
        <taxon>Bacteria</taxon>
        <taxon>Bacillati</taxon>
        <taxon>Actinomycetota</taxon>
        <taxon>Actinomycetes</taxon>
        <taxon>Pseudonocardiales</taxon>
        <taxon>Pseudonocardiaceae</taxon>
        <taxon>Haloechinothrix</taxon>
    </lineage>
</organism>
<dbReference type="PIRSF" id="PIRSF028451">
    <property type="entry name" value="UCP028451"/>
    <property type="match status" value="1"/>
</dbReference>
<keyword evidence="2" id="KW-1185">Reference proteome</keyword>
<dbReference type="InterPro" id="IPR012808">
    <property type="entry name" value="CHP02453"/>
</dbReference>
<dbReference type="Proteomes" id="UP001596337">
    <property type="component" value="Unassembled WGS sequence"/>
</dbReference>
<gene>
    <name evidence="1" type="ORF">ACFQGD_31680</name>
</gene>
<accession>A0ABW2C8K3</accession>
<dbReference type="InterPro" id="IPR015996">
    <property type="entry name" value="UCP028451"/>
</dbReference>
<dbReference type="PANTHER" id="PTHR36452:SF1">
    <property type="entry name" value="DUF2461 DOMAIN-CONTAINING PROTEIN"/>
    <property type="match status" value="1"/>
</dbReference>
<proteinExistence type="predicted"/>
<comment type="caution">
    <text evidence="1">The sequence shown here is derived from an EMBL/GenBank/DDBJ whole genome shotgun (WGS) entry which is preliminary data.</text>
</comment>
<reference evidence="2" key="1">
    <citation type="journal article" date="2019" name="Int. J. Syst. Evol. Microbiol.">
        <title>The Global Catalogue of Microorganisms (GCM) 10K type strain sequencing project: providing services to taxonomists for standard genome sequencing and annotation.</title>
        <authorList>
            <consortium name="The Broad Institute Genomics Platform"/>
            <consortium name="The Broad Institute Genome Sequencing Center for Infectious Disease"/>
            <person name="Wu L."/>
            <person name="Ma J."/>
        </authorList>
    </citation>
    <scope>NUCLEOTIDE SEQUENCE [LARGE SCALE GENOMIC DNA]</scope>
    <source>
        <strain evidence="2">KCTC 32255</strain>
    </source>
</reference>
<dbReference type="NCBIfam" id="TIGR02453">
    <property type="entry name" value="TIGR02453 family protein"/>
    <property type="match status" value="1"/>
</dbReference>
<dbReference type="PANTHER" id="PTHR36452">
    <property type="entry name" value="CHROMOSOME 12, WHOLE GENOME SHOTGUN SEQUENCE"/>
    <property type="match status" value="1"/>
</dbReference>
<dbReference type="Pfam" id="PF09365">
    <property type="entry name" value="DUF2461"/>
    <property type="match status" value="1"/>
</dbReference>
<protein>
    <submittedName>
        <fullName evidence="1">DUF2461 domain-containing protein</fullName>
    </submittedName>
</protein>
<dbReference type="RefSeq" id="WP_345391716.1">
    <property type="nucleotide sequence ID" value="NZ_BAABLA010000007.1"/>
</dbReference>
<sequence>MTFTGFGEAVVDFYDGLLADNSKAYWEDNLDVYRRDIRAPMEALLAELEVEFAPDFGTGKVFRPNRDVRFARDKSPYKTHCGAVIEAGRGGGAYYVEVSAEGMLVGGGCFHLQSDQIARFRQAVDTDLHGRELERIVASLRESGWEIKGEQLKTKPRGYTDDHPRIDLLRHKSLYAVKRWEPDDTLHEPACLGRVRQAWREVRDFNTWAADHVGVSEMPRRR</sequence>
<name>A0ABW2C8K3_9PSEU</name>
<evidence type="ECO:0000313" key="2">
    <source>
        <dbReference type="Proteomes" id="UP001596337"/>
    </source>
</evidence>
<dbReference type="EMBL" id="JBHSXX010000001">
    <property type="protein sequence ID" value="MFC6871691.1"/>
    <property type="molecule type" value="Genomic_DNA"/>
</dbReference>
<evidence type="ECO:0000313" key="1">
    <source>
        <dbReference type="EMBL" id="MFC6871691.1"/>
    </source>
</evidence>